<reference evidence="2" key="1">
    <citation type="journal article" date="2023" name="Nat. Plants">
        <title>Single-cell RNA sequencing provides a high-resolution roadmap for understanding the multicellular compartmentation of specialized metabolism.</title>
        <authorList>
            <person name="Sun S."/>
            <person name="Shen X."/>
            <person name="Li Y."/>
            <person name="Li Y."/>
            <person name="Wang S."/>
            <person name="Li R."/>
            <person name="Zhang H."/>
            <person name="Shen G."/>
            <person name="Guo B."/>
            <person name="Wei J."/>
            <person name="Xu J."/>
            <person name="St-Pierre B."/>
            <person name="Chen S."/>
            <person name="Sun C."/>
        </authorList>
    </citation>
    <scope>NUCLEOTIDE SEQUENCE [LARGE SCALE GENOMIC DNA]</scope>
</reference>
<name>A0ACC0CGK4_CATRO</name>
<dbReference type="Proteomes" id="UP001060085">
    <property type="component" value="Linkage Group LG01"/>
</dbReference>
<evidence type="ECO:0000313" key="1">
    <source>
        <dbReference type="EMBL" id="KAI5684030.1"/>
    </source>
</evidence>
<organism evidence="1 2">
    <name type="scientific">Catharanthus roseus</name>
    <name type="common">Madagascar periwinkle</name>
    <name type="synonym">Vinca rosea</name>
    <dbReference type="NCBI Taxonomy" id="4058"/>
    <lineage>
        <taxon>Eukaryota</taxon>
        <taxon>Viridiplantae</taxon>
        <taxon>Streptophyta</taxon>
        <taxon>Embryophyta</taxon>
        <taxon>Tracheophyta</taxon>
        <taxon>Spermatophyta</taxon>
        <taxon>Magnoliopsida</taxon>
        <taxon>eudicotyledons</taxon>
        <taxon>Gunneridae</taxon>
        <taxon>Pentapetalae</taxon>
        <taxon>asterids</taxon>
        <taxon>lamiids</taxon>
        <taxon>Gentianales</taxon>
        <taxon>Apocynaceae</taxon>
        <taxon>Rauvolfioideae</taxon>
        <taxon>Vinceae</taxon>
        <taxon>Catharanthinae</taxon>
        <taxon>Catharanthus</taxon>
    </lineage>
</organism>
<protein>
    <submittedName>
        <fullName evidence="1">Uncharacterized protein</fullName>
    </submittedName>
</protein>
<dbReference type="EMBL" id="CM044701">
    <property type="protein sequence ID" value="KAI5684030.1"/>
    <property type="molecule type" value="Genomic_DNA"/>
</dbReference>
<sequence>MAMDDNESCGSRAMEASSAKKSRQERQRLEVYNEVINRLHDLDHDEVKLPGFEDELWQHFNRLPARYAMDVNVERAEDVLTHKRLLQLAEDPSNCPVVEVRLVQVHPASVGDEADSVDMDSSVKEDAQSLPRPSSRRGSHAPPTFGSSSNLEALGRQANGTHLDDGEGDMDSIFRTSRPMHEITFSTIDRPKLLSELTSLLSEIGLNIEEAHAFSTTDGFSLDVFVVVGWPYEETELLKSKVQKEILKMKRPSSERQTPATTSEHNNKGAQCISEYVKIPTDEIDVWEIDARQLKFGNKIAAGSFGDLYKGTYCSQDVAIKVLKPDRVNIDMLKEFSQEVFIMRKIRHKNVVQFMGACTRPPNLCIVTEFMSKGSVYNFLHKQKGTFKLSTLLKVAMDVSKGMNYLHQNNIIHRDLKTANLLMDEHEVVKVADFGVARVVSETGVMTAETGTYRWMAPEVIEHKPYDHKADVFSFGVVLWELLTREIPYSNLTPLQAAIGVVQQGLRPAIPKNTHPKLVELLEKCWQQDPNVRPNFSEILEILKRIAKEVGDDGEDRHKDKSIGAFFSSLRKGHH</sequence>
<accession>A0ACC0CGK4</accession>
<proteinExistence type="predicted"/>
<comment type="caution">
    <text evidence="1">The sequence shown here is derived from an EMBL/GenBank/DDBJ whole genome shotgun (WGS) entry which is preliminary data.</text>
</comment>
<gene>
    <name evidence="1" type="ORF">M9H77_05258</name>
</gene>
<keyword evidence="2" id="KW-1185">Reference proteome</keyword>
<evidence type="ECO:0000313" key="2">
    <source>
        <dbReference type="Proteomes" id="UP001060085"/>
    </source>
</evidence>